<keyword evidence="1" id="KW-0812">Transmembrane</keyword>
<keyword evidence="1" id="KW-0472">Membrane</keyword>
<name>A0A9D2I2X1_9FIRM</name>
<dbReference type="EMBL" id="DWYY01000045">
    <property type="protein sequence ID" value="HJA92286.1"/>
    <property type="molecule type" value="Genomic_DNA"/>
</dbReference>
<feature type="transmembrane region" description="Helical" evidence="1">
    <location>
        <begin position="150"/>
        <end position="172"/>
    </location>
</feature>
<dbReference type="Proteomes" id="UP000886858">
    <property type="component" value="Unassembled WGS sequence"/>
</dbReference>
<dbReference type="Pfam" id="PF05857">
    <property type="entry name" value="TraX"/>
    <property type="match status" value="1"/>
</dbReference>
<evidence type="ECO:0000256" key="1">
    <source>
        <dbReference type="SAM" id="Phobius"/>
    </source>
</evidence>
<dbReference type="AlphaFoldDB" id="A0A9D2I2X1"/>
<reference evidence="2" key="1">
    <citation type="journal article" date="2021" name="PeerJ">
        <title>Extensive microbial diversity within the chicken gut microbiome revealed by metagenomics and culture.</title>
        <authorList>
            <person name="Gilroy R."/>
            <person name="Ravi A."/>
            <person name="Getino M."/>
            <person name="Pursley I."/>
            <person name="Horton D.L."/>
            <person name="Alikhan N.F."/>
            <person name="Baker D."/>
            <person name="Gharbi K."/>
            <person name="Hall N."/>
            <person name="Watson M."/>
            <person name="Adriaenssens E.M."/>
            <person name="Foster-Nyarko E."/>
            <person name="Jarju S."/>
            <person name="Secka A."/>
            <person name="Antonio M."/>
            <person name="Oren A."/>
            <person name="Chaudhuri R.R."/>
            <person name="La Ragione R."/>
            <person name="Hildebrand F."/>
            <person name="Pallen M.J."/>
        </authorList>
    </citation>
    <scope>NUCLEOTIDE SEQUENCE</scope>
    <source>
        <strain evidence="2">CHK179-7159</strain>
    </source>
</reference>
<feature type="transmembrane region" description="Helical" evidence="1">
    <location>
        <begin position="229"/>
        <end position="245"/>
    </location>
</feature>
<feature type="transmembrane region" description="Helical" evidence="1">
    <location>
        <begin position="257"/>
        <end position="280"/>
    </location>
</feature>
<protein>
    <submittedName>
        <fullName evidence="2">Conjugal transfer protein TraX</fullName>
    </submittedName>
</protein>
<feature type="transmembrane region" description="Helical" evidence="1">
    <location>
        <begin position="122"/>
        <end position="138"/>
    </location>
</feature>
<gene>
    <name evidence="2" type="ORF">H9717_04105</name>
</gene>
<reference evidence="2" key="2">
    <citation type="submission" date="2021-04" db="EMBL/GenBank/DDBJ databases">
        <authorList>
            <person name="Gilroy R."/>
        </authorList>
    </citation>
    <scope>NUCLEOTIDE SEQUENCE</scope>
    <source>
        <strain evidence="2">CHK179-7159</strain>
    </source>
</reference>
<dbReference type="InterPro" id="IPR008875">
    <property type="entry name" value="TraX"/>
</dbReference>
<feature type="transmembrane region" description="Helical" evidence="1">
    <location>
        <begin position="64"/>
        <end position="85"/>
    </location>
</feature>
<evidence type="ECO:0000313" key="3">
    <source>
        <dbReference type="Proteomes" id="UP000886858"/>
    </source>
</evidence>
<accession>A0A9D2I2X1</accession>
<sequence>MKQKQNHPLSLTREGGISADFLKTVALVTMLIDHIGAGILERILIDGRVTDAALYGKIYHVDSILRIIGRISFPLFCFLLVEGYLHTRSRAKYALRLLLFALLSEIPFDLVFSGSLNPDSQNVFWTLLIGLLTIWGTDRARAIFERRRGALRAITETAGILVVAAAGMAAAWLLKTDYSWRGVLLIAVIRFLMRDRLLLAIDAPCLFLLTEFLELLTGGRSVSSSLETVLSHMTVFLSFLLILFYNGKRRRKGHRYFFYLFYPLHLLILYFLRQLLYALYL</sequence>
<feature type="transmembrane region" description="Helical" evidence="1">
    <location>
        <begin position="97"/>
        <end position="116"/>
    </location>
</feature>
<keyword evidence="1" id="KW-1133">Transmembrane helix</keyword>
<evidence type="ECO:0000313" key="2">
    <source>
        <dbReference type="EMBL" id="HJA92286.1"/>
    </source>
</evidence>
<comment type="caution">
    <text evidence="2">The sequence shown here is derived from an EMBL/GenBank/DDBJ whole genome shotgun (WGS) entry which is preliminary data.</text>
</comment>
<organism evidence="2 3">
    <name type="scientific">Candidatus Eisenbergiella merdipullorum</name>
    <dbReference type="NCBI Taxonomy" id="2838553"/>
    <lineage>
        <taxon>Bacteria</taxon>
        <taxon>Bacillati</taxon>
        <taxon>Bacillota</taxon>
        <taxon>Clostridia</taxon>
        <taxon>Lachnospirales</taxon>
        <taxon>Lachnospiraceae</taxon>
        <taxon>Eisenbergiella</taxon>
    </lineage>
</organism>
<proteinExistence type="predicted"/>